<evidence type="ECO:0000313" key="2">
    <source>
        <dbReference type="EMBL" id="GAA3665736.1"/>
    </source>
</evidence>
<dbReference type="RefSeq" id="WP_221859635.1">
    <property type="nucleotide sequence ID" value="NZ_JAIJZW010000010.1"/>
</dbReference>
<name>A0ABP7BQE6_9MICO</name>
<dbReference type="Pfam" id="PF00583">
    <property type="entry name" value="Acetyltransf_1"/>
    <property type="match status" value="1"/>
</dbReference>
<dbReference type="PANTHER" id="PTHR13170:SF16">
    <property type="entry name" value="PROTEIN O-GLCNACASE"/>
    <property type="match status" value="1"/>
</dbReference>
<evidence type="ECO:0000313" key="3">
    <source>
        <dbReference type="Proteomes" id="UP001410795"/>
    </source>
</evidence>
<keyword evidence="3" id="KW-1185">Reference proteome</keyword>
<feature type="domain" description="N-acetyltransferase" evidence="1">
    <location>
        <begin position="65"/>
        <end position="203"/>
    </location>
</feature>
<reference evidence="3" key="1">
    <citation type="journal article" date="2019" name="Int. J. Syst. Evol. Microbiol.">
        <title>The Global Catalogue of Microorganisms (GCM) 10K type strain sequencing project: providing services to taxonomists for standard genome sequencing and annotation.</title>
        <authorList>
            <consortium name="The Broad Institute Genomics Platform"/>
            <consortium name="The Broad Institute Genome Sequencing Center for Infectious Disease"/>
            <person name="Wu L."/>
            <person name="Ma J."/>
        </authorList>
    </citation>
    <scope>NUCLEOTIDE SEQUENCE [LARGE SCALE GENOMIC DNA]</scope>
    <source>
        <strain evidence="3">JCM 16546</strain>
    </source>
</reference>
<sequence>MRIRPYLPADRDAVADVCLRTADAGADATGVFEDDGLWAQVFALPYVTRHPELARVVEGEDGRAVGYVVATDDTDAFEDWFHDEWWPSIAERHPFPPVERSRQDGTLIYAYGRRAGAEPYAALGYPAHLHIDLLPEAQGSGWGRRLIGALLDDLRARGVAGLHLVAAERNAGALAFYDRLGFRRLDSHPGVQAFGIRLDGSADDEA</sequence>
<accession>A0ABP7BQE6</accession>
<organism evidence="2 3">
    <name type="scientific">Microbacterium marinilacus</name>
    <dbReference type="NCBI Taxonomy" id="415209"/>
    <lineage>
        <taxon>Bacteria</taxon>
        <taxon>Bacillati</taxon>
        <taxon>Actinomycetota</taxon>
        <taxon>Actinomycetes</taxon>
        <taxon>Micrococcales</taxon>
        <taxon>Microbacteriaceae</taxon>
        <taxon>Microbacterium</taxon>
    </lineage>
</organism>
<dbReference type="PANTHER" id="PTHR13170">
    <property type="entry name" value="O-GLCNACASE"/>
    <property type="match status" value="1"/>
</dbReference>
<dbReference type="InterPro" id="IPR051822">
    <property type="entry name" value="Glycosyl_Hydrolase_84"/>
</dbReference>
<dbReference type="PROSITE" id="PS51186">
    <property type="entry name" value="GNAT"/>
    <property type="match status" value="1"/>
</dbReference>
<dbReference type="SUPFAM" id="SSF55729">
    <property type="entry name" value="Acyl-CoA N-acyltransferases (Nat)"/>
    <property type="match status" value="1"/>
</dbReference>
<proteinExistence type="predicted"/>
<dbReference type="EMBL" id="BAAAYV010000019">
    <property type="protein sequence ID" value="GAA3665736.1"/>
    <property type="molecule type" value="Genomic_DNA"/>
</dbReference>
<protein>
    <recommendedName>
        <fullName evidence="1">N-acetyltransferase domain-containing protein</fullName>
    </recommendedName>
</protein>
<dbReference type="CDD" id="cd04301">
    <property type="entry name" value="NAT_SF"/>
    <property type="match status" value="1"/>
</dbReference>
<comment type="caution">
    <text evidence="2">The sequence shown here is derived from an EMBL/GenBank/DDBJ whole genome shotgun (WGS) entry which is preliminary data.</text>
</comment>
<dbReference type="Proteomes" id="UP001410795">
    <property type="component" value="Unassembled WGS sequence"/>
</dbReference>
<dbReference type="InterPro" id="IPR000182">
    <property type="entry name" value="GNAT_dom"/>
</dbReference>
<gene>
    <name evidence="2" type="ORF">GCM10022202_29760</name>
</gene>
<evidence type="ECO:0000259" key="1">
    <source>
        <dbReference type="PROSITE" id="PS51186"/>
    </source>
</evidence>
<dbReference type="Gene3D" id="3.40.630.30">
    <property type="match status" value="1"/>
</dbReference>
<dbReference type="InterPro" id="IPR016181">
    <property type="entry name" value="Acyl_CoA_acyltransferase"/>
</dbReference>